<dbReference type="EMBL" id="CAKOFQ010007469">
    <property type="protein sequence ID" value="CAH2001768.1"/>
    <property type="molecule type" value="Genomic_DNA"/>
</dbReference>
<feature type="compositionally biased region" description="Low complexity" evidence="9">
    <location>
        <begin position="523"/>
        <end position="537"/>
    </location>
</feature>
<keyword evidence="3 10" id="KW-0812">Transmembrane</keyword>
<evidence type="ECO:0000259" key="12">
    <source>
        <dbReference type="PROSITE" id="PS50879"/>
    </source>
</evidence>
<evidence type="ECO:0000256" key="9">
    <source>
        <dbReference type="SAM" id="MobiDB-lite"/>
    </source>
</evidence>
<dbReference type="GO" id="GO:0004930">
    <property type="term" value="F:G protein-coupled receptor activity"/>
    <property type="evidence" value="ECO:0007669"/>
    <property type="project" value="UniProtKB-KW"/>
</dbReference>
<feature type="region of interest" description="Disordered" evidence="9">
    <location>
        <begin position="520"/>
        <end position="540"/>
    </location>
</feature>
<feature type="transmembrane region" description="Helical" evidence="10">
    <location>
        <begin position="381"/>
        <end position="402"/>
    </location>
</feature>
<evidence type="ECO:0000256" key="6">
    <source>
        <dbReference type="ARBA" id="ARBA00023136"/>
    </source>
</evidence>
<dbReference type="Gene3D" id="3.30.420.10">
    <property type="entry name" value="Ribonuclease H-like superfamily/Ribonuclease H"/>
    <property type="match status" value="1"/>
</dbReference>
<evidence type="ECO:0000256" key="2">
    <source>
        <dbReference type="ARBA" id="ARBA00010663"/>
    </source>
</evidence>
<dbReference type="InterPro" id="IPR012337">
    <property type="entry name" value="RNaseH-like_sf"/>
</dbReference>
<comment type="similarity">
    <text evidence="2">Belongs to the G-protein coupled receptor 1 family.</text>
</comment>
<evidence type="ECO:0000259" key="11">
    <source>
        <dbReference type="PROSITE" id="PS50262"/>
    </source>
</evidence>
<dbReference type="GO" id="GO:0005886">
    <property type="term" value="C:plasma membrane"/>
    <property type="evidence" value="ECO:0007669"/>
    <property type="project" value="TreeGrafter"/>
</dbReference>
<dbReference type="InterPro" id="IPR002156">
    <property type="entry name" value="RNaseH_domain"/>
</dbReference>
<dbReference type="InterPro" id="IPR036397">
    <property type="entry name" value="RNaseH_sf"/>
</dbReference>
<evidence type="ECO:0000313" key="13">
    <source>
        <dbReference type="EMBL" id="CAH2001768.1"/>
    </source>
</evidence>
<dbReference type="Pfam" id="PF00001">
    <property type="entry name" value="7tm_1"/>
    <property type="match status" value="1"/>
</dbReference>
<proteinExistence type="inferred from homology"/>
<name>A0A9P0LSF1_ACAOB</name>
<dbReference type="PROSITE" id="PS50262">
    <property type="entry name" value="G_PROTEIN_RECEP_F1_2"/>
    <property type="match status" value="1"/>
</dbReference>
<sequence length="567" mass="64621">MAERIKETNFNSDLFRSIIPCSSNSPPWTVPLPDFDTTLKIYQKMQTNHREIYNRYQVIIESHPNFKLIFTDASKSSHGVGYAAVSDNQRISSSLPQHCSVYTGELTAIKEALNLARTITDANFLVVTDSLSALEGIKQLYPRNCILRGIKDMLRLLYNDKKRIKFLWVPSHTGIPGNEEADKEASRAAVPSSRSVIRTPYQDLKGLIKVHITSLWQQKWNGSHSKLLAIAPDVNTRFTLPSGRRNQIITSRLRIGHTLVTHKHIFEGTDAPVCSTCNQRLTVVHILMECPTYQNARSLNHLSNDISEVYIAVKYPFSLQSKCTKNRARIVVSCLTIASVVIYSPLALFSRPVRFGNSSVICTIDPKWSRAASVFNSIDFLIAYILPGTMTAFLNVSIGKTLRDLSMLRKTMLSGSKFEEKKYRSHISQNKLTKMLLIVSTVFLILNLPSYVMRMMTYLIQLELVDINDLNFFQNMQQWSLDLFYTSFGINFYLYCLSGQNFRTALSGIFRKLLPSIRRRTSTPDTRSTSNSSSGRNQRNERKKFTNLEFIIINFKTEMSKHTKSDV</sequence>
<dbReference type="PANTHER" id="PTHR24243:SF230">
    <property type="entry name" value="G-PROTEIN COUPLED RECEPTORS FAMILY 1 PROFILE DOMAIN-CONTAINING PROTEIN"/>
    <property type="match status" value="1"/>
</dbReference>
<feature type="transmembrane region" description="Helical" evidence="10">
    <location>
        <begin position="330"/>
        <end position="349"/>
    </location>
</feature>
<comment type="subcellular location">
    <subcellularLocation>
        <location evidence="1">Membrane</location>
        <topology evidence="1">Multi-pass membrane protein</topology>
    </subcellularLocation>
</comment>
<dbReference type="Gene3D" id="1.20.1070.10">
    <property type="entry name" value="Rhodopsin 7-helix transmembrane proteins"/>
    <property type="match status" value="1"/>
</dbReference>
<keyword evidence="5" id="KW-0297">G-protein coupled receptor</keyword>
<dbReference type="PANTHER" id="PTHR24243">
    <property type="entry name" value="G-PROTEIN COUPLED RECEPTOR"/>
    <property type="match status" value="1"/>
</dbReference>
<keyword evidence="14" id="KW-1185">Reference proteome</keyword>
<evidence type="ECO:0000256" key="8">
    <source>
        <dbReference type="ARBA" id="ARBA00023224"/>
    </source>
</evidence>
<dbReference type="Proteomes" id="UP001152888">
    <property type="component" value="Unassembled WGS sequence"/>
</dbReference>
<evidence type="ECO:0000256" key="1">
    <source>
        <dbReference type="ARBA" id="ARBA00004141"/>
    </source>
</evidence>
<protein>
    <submittedName>
        <fullName evidence="13">Uncharacterized protein</fullName>
    </submittedName>
</protein>
<dbReference type="SUPFAM" id="SSF81321">
    <property type="entry name" value="Family A G protein-coupled receptor-like"/>
    <property type="match status" value="1"/>
</dbReference>
<feature type="domain" description="RNase H type-1" evidence="12">
    <location>
        <begin position="63"/>
        <end position="190"/>
    </location>
</feature>
<reference evidence="13" key="1">
    <citation type="submission" date="2022-03" db="EMBL/GenBank/DDBJ databases">
        <authorList>
            <person name="Sayadi A."/>
        </authorList>
    </citation>
    <scope>NUCLEOTIDE SEQUENCE</scope>
</reference>
<dbReference type="InterPro" id="IPR017452">
    <property type="entry name" value="GPCR_Rhodpsn_7TM"/>
</dbReference>
<keyword evidence="6 10" id="KW-0472">Membrane</keyword>
<dbReference type="InterPro" id="IPR000276">
    <property type="entry name" value="GPCR_Rhodpsn"/>
</dbReference>
<dbReference type="GO" id="GO:0004523">
    <property type="term" value="F:RNA-DNA hybrid ribonuclease activity"/>
    <property type="evidence" value="ECO:0007669"/>
    <property type="project" value="InterPro"/>
</dbReference>
<evidence type="ECO:0000256" key="10">
    <source>
        <dbReference type="SAM" id="Phobius"/>
    </source>
</evidence>
<evidence type="ECO:0000313" key="14">
    <source>
        <dbReference type="Proteomes" id="UP001152888"/>
    </source>
</evidence>
<evidence type="ECO:0000256" key="7">
    <source>
        <dbReference type="ARBA" id="ARBA00023170"/>
    </source>
</evidence>
<comment type="caution">
    <text evidence="13">The sequence shown here is derived from an EMBL/GenBank/DDBJ whole genome shotgun (WGS) entry which is preliminary data.</text>
</comment>
<gene>
    <name evidence="13" type="ORF">ACAOBT_LOCUS26422</name>
</gene>
<dbReference type="Pfam" id="PF00075">
    <property type="entry name" value="RNase_H"/>
    <property type="match status" value="1"/>
</dbReference>
<dbReference type="OrthoDB" id="6774133at2759"/>
<feature type="domain" description="G-protein coupled receptors family 1 profile" evidence="11">
    <location>
        <begin position="308"/>
        <end position="495"/>
    </location>
</feature>
<dbReference type="SUPFAM" id="SSF53098">
    <property type="entry name" value="Ribonuclease H-like"/>
    <property type="match status" value="1"/>
</dbReference>
<accession>A0A9P0LSF1</accession>
<evidence type="ECO:0000256" key="5">
    <source>
        <dbReference type="ARBA" id="ARBA00023040"/>
    </source>
</evidence>
<dbReference type="GO" id="GO:0003676">
    <property type="term" value="F:nucleic acid binding"/>
    <property type="evidence" value="ECO:0007669"/>
    <property type="project" value="InterPro"/>
</dbReference>
<keyword evidence="8" id="KW-0807">Transducer</keyword>
<organism evidence="13 14">
    <name type="scientific">Acanthoscelides obtectus</name>
    <name type="common">Bean weevil</name>
    <name type="synonym">Bruchus obtectus</name>
    <dbReference type="NCBI Taxonomy" id="200917"/>
    <lineage>
        <taxon>Eukaryota</taxon>
        <taxon>Metazoa</taxon>
        <taxon>Ecdysozoa</taxon>
        <taxon>Arthropoda</taxon>
        <taxon>Hexapoda</taxon>
        <taxon>Insecta</taxon>
        <taxon>Pterygota</taxon>
        <taxon>Neoptera</taxon>
        <taxon>Endopterygota</taxon>
        <taxon>Coleoptera</taxon>
        <taxon>Polyphaga</taxon>
        <taxon>Cucujiformia</taxon>
        <taxon>Chrysomeloidea</taxon>
        <taxon>Chrysomelidae</taxon>
        <taxon>Bruchinae</taxon>
        <taxon>Bruchini</taxon>
        <taxon>Acanthoscelides</taxon>
    </lineage>
</organism>
<keyword evidence="4 10" id="KW-1133">Transmembrane helix</keyword>
<dbReference type="PROSITE" id="PS50879">
    <property type="entry name" value="RNASE_H_1"/>
    <property type="match status" value="1"/>
</dbReference>
<evidence type="ECO:0000256" key="4">
    <source>
        <dbReference type="ARBA" id="ARBA00022989"/>
    </source>
</evidence>
<keyword evidence="7" id="KW-0675">Receptor</keyword>
<feature type="transmembrane region" description="Helical" evidence="10">
    <location>
        <begin position="432"/>
        <end position="452"/>
    </location>
</feature>
<dbReference type="AlphaFoldDB" id="A0A9P0LSF1"/>
<dbReference type="CDD" id="cd09276">
    <property type="entry name" value="Rnase_HI_RT_non_LTR"/>
    <property type="match status" value="1"/>
</dbReference>
<evidence type="ECO:0000256" key="3">
    <source>
        <dbReference type="ARBA" id="ARBA00022692"/>
    </source>
</evidence>